<evidence type="ECO:0000313" key="2">
    <source>
        <dbReference type="EMBL" id="GAG97647.1"/>
    </source>
</evidence>
<dbReference type="EMBL" id="BART01019902">
    <property type="protein sequence ID" value="GAG97647.1"/>
    <property type="molecule type" value="Genomic_DNA"/>
</dbReference>
<feature type="transmembrane region" description="Helical" evidence="1">
    <location>
        <begin position="27"/>
        <end position="49"/>
    </location>
</feature>
<feature type="non-terminal residue" evidence="2">
    <location>
        <position position="1"/>
    </location>
</feature>
<dbReference type="AlphaFoldDB" id="X1CXI5"/>
<accession>X1CXI5</accession>
<evidence type="ECO:0000256" key="1">
    <source>
        <dbReference type="SAM" id="Phobius"/>
    </source>
</evidence>
<keyword evidence="1" id="KW-0472">Membrane</keyword>
<comment type="caution">
    <text evidence="2">The sequence shown here is derived from an EMBL/GenBank/DDBJ whole genome shotgun (WGS) entry which is preliminary data.</text>
</comment>
<keyword evidence="1" id="KW-1133">Transmembrane helix</keyword>
<sequence>APFYVKNVYHQYANPHQYEHVSLTRKVLSGLAIILAFVLFGYVNFIRFLPPV</sequence>
<proteinExistence type="predicted"/>
<keyword evidence="1" id="KW-0812">Transmembrane</keyword>
<reference evidence="2" key="1">
    <citation type="journal article" date="2014" name="Front. Microbiol.">
        <title>High frequency of phylogenetically diverse reductive dehalogenase-homologous genes in deep subseafloor sedimentary metagenomes.</title>
        <authorList>
            <person name="Kawai M."/>
            <person name="Futagami T."/>
            <person name="Toyoda A."/>
            <person name="Takaki Y."/>
            <person name="Nishi S."/>
            <person name="Hori S."/>
            <person name="Arai W."/>
            <person name="Tsubouchi T."/>
            <person name="Morono Y."/>
            <person name="Uchiyama I."/>
            <person name="Ito T."/>
            <person name="Fujiyama A."/>
            <person name="Inagaki F."/>
            <person name="Takami H."/>
        </authorList>
    </citation>
    <scope>NUCLEOTIDE SEQUENCE</scope>
    <source>
        <strain evidence="2">Expedition CK06-06</strain>
    </source>
</reference>
<organism evidence="2">
    <name type="scientific">marine sediment metagenome</name>
    <dbReference type="NCBI Taxonomy" id="412755"/>
    <lineage>
        <taxon>unclassified sequences</taxon>
        <taxon>metagenomes</taxon>
        <taxon>ecological metagenomes</taxon>
    </lineage>
</organism>
<gene>
    <name evidence="2" type="ORF">S01H4_37107</name>
</gene>
<name>X1CXI5_9ZZZZ</name>
<protein>
    <submittedName>
        <fullName evidence="2">Uncharacterized protein</fullName>
    </submittedName>
</protein>